<dbReference type="AlphaFoldDB" id="A0A9J6A9Y8"/>
<evidence type="ECO:0000313" key="2">
    <source>
        <dbReference type="Proteomes" id="UP000824120"/>
    </source>
</evidence>
<keyword evidence="2" id="KW-1185">Reference proteome</keyword>
<evidence type="ECO:0000313" key="1">
    <source>
        <dbReference type="EMBL" id="KAG5621264.1"/>
    </source>
</evidence>
<accession>A0A9J6A9Y8</accession>
<gene>
    <name evidence="1" type="ORF">H5410_006482</name>
</gene>
<dbReference type="EMBL" id="JACXVP010000002">
    <property type="protein sequence ID" value="KAG5621264.1"/>
    <property type="molecule type" value="Genomic_DNA"/>
</dbReference>
<proteinExistence type="predicted"/>
<evidence type="ECO:0008006" key="3">
    <source>
        <dbReference type="Google" id="ProtNLM"/>
    </source>
</evidence>
<dbReference type="OrthoDB" id="1301749at2759"/>
<dbReference type="Proteomes" id="UP000824120">
    <property type="component" value="Chromosome 2"/>
</dbReference>
<name>A0A9J6A9Y8_SOLCO</name>
<comment type="caution">
    <text evidence="1">The sequence shown here is derived from an EMBL/GenBank/DDBJ whole genome shotgun (WGS) entry which is preliminary data.</text>
</comment>
<organism evidence="1 2">
    <name type="scientific">Solanum commersonii</name>
    <name type="common">Commerson's wild potato</name>
    <name type="synonym">Commerson's nightshade</name>
    <dbReference type="NCBI Taxonomy" id="4109"/>
    <lineage>
        <taxon>Eukaryota</taxon>
        <taxon>Viridiplantae</taxon>
        <taxon>Streptophyta</taxon>
        <taxon>Embryophyta</taxon>
        <taxon>Tracheophyta</taxon>
        <taxon>Spermatophyta</taxon>
        <taxon>Magnoliopsida</taxon>
        <taxon>eudicotyledons</taxon>
        <taxon>Gunneridae</taxon>
        <taxon>Pentapetalae</taxon>
        <taxon>asterids</taxon>
        <taxon>lamiids</taxon>
        <taxon>Solanales</taxon>
        <taxon>Solanaceae</taxon>
        <taxon>Solanoideae</taxon>
        <taxon>Solaneae</taxon>
        <taxon>Solanum</taxon>
    </lineage>
</organism>
<sequence>MGPLANFIDESKKFNNTIVKEFWVDGQWNMEMIQHGIPDQTMWKVKYIWKILIVVRGKLPTNEKFTRFGNDPVACLCGDGRLLSTKMRLIRCCFRPLQSLFVETYGKNRCERKYGGKQSNITRILYVVYKDNYKLMSIVYPHITWSANWKDLIQLAEKCVHETKVTIVYWRKPLDQWVKLNTDGSALSNLGKIGA</sequence>
<protein>
    <recommendedName>
        <fullName evidence="3">RNase H family protein</fullName>
    </recommendedName>
</protein>
<reference evidence="1 2" key="1">
    <citation type="submission" date="2020-09" db="EMBL/GenBank/DDBJ databases">
        <title>De no assembly of potato wild relative species, Solanum commersonii.</title>
        <authorList>
            <person name="Cho K."/>
        </authorList>
    </citation>
    <scope>NUCLEOTIDE SEQUENCE [LARGE SCALE GENOMIC DNA]</scope>
    <source>
        <strain evidence="1">LZ3.2</strain>
        <tissue evidence="1">Leaf</tissue>
    </source>
</reference>